<comment type="caution">
    <text evidence="2">The sequence shown here is derived from an EMBL/GenBank/DDBJ whole genome shotgun (WGS) entry which is preliminary data.</text>
</comment>
<reference evidence="2 3" key="1">
    <citation type="journal article" date="2023" name="PLoS ONE">
        <title>Cytospora paraplurivora sp. nov. isolated from orchards with fruit tree decline syndrome in Ontario, Canada.</title>
        <authorList>
            <person name="Ilyukhin E."/>
            <person name="Nguyen H.D.T."/>
            <person name="Castle A.J."/>
            <person name="Ellouze W."/>
        </authorList>
    </citation>
    <scope>NUCLEOTIDE SEQUENCE [LARGE SCALE GENOMIC DNA]</scope>
    <source>
        <strain evidence="2 3">FDS-564</strain>
    </source>
</reference>
<dbReference type="Proteomes" id="UP001320245">
    <property type="component" value="Unassembled WGS sequence"/>
</dbReference>
<keyword evidence="3" id="KW-1185">Reference proteome</keyword>
<proteinExistence type="predicted"/>
<protein>
    <submittedName>
        <fullName evidence="2">Uncharacterized protein</fullName>
    </submittedName>
</protein>
<feature type="compositionally biased region" description="Low complexity" evidence="1">
    <location>
        <begin position="188"/>
        <end position="197"/>
    </location>
</feature>
<dbReference type="EMBL" id="JAJSPL020000029">
    <property type="protein sequence ID" value="KAK7737456.1"/>
    <property type="molecule type" value="Genomic_DNA"/>
</dbReference>
<dbReference type="AlphaFoldDB" id="A0AAN9YEP5"/>
<evidence type="ECO:0000313" key="2">
    <source>
        <dbReference type="EMBL" id="KAK7737456.1"/>
    </source>
</evidence>
<sequence length="456" mass="49127">MLPSVGQLDNDWKWDVDNGSSMWDSRMGAHQDRLIAKLNVEGSPGSGLPTLHNSSQKIKQLTGLDIAWGGSDRSQRRSSQALQEGVSPLSVSSSMYSQEGLETTISEPDMESSIYSYQYSYTDDELDQLAIPLSPPEFGASPLLSISTPPVPPTSMPSGFYGGSNLEALSQVRSVPPAEDESQPGQESSANSWTSSWGSSLTDPVVGLYHNTTSDIAKSRTTPYGARCGGAKYSPLPAVVQRSIEWDDRPDEMLQKSRLDLSFSSSSLPPTSIDPLRKTESFSERRASGRSRIPPPLVPSREAPKPGRYSLPRRTPYPPSSSGMRSAFDDDDGGKRFPILSKVFGSGSGGSGNDKADSSGSRSSWASPQTSEAKYPAATVLSSSLGRLEEPDSLWPKSAANPGRRGSLSMGVFQRTMESARQSVGLKSKAERRREDLRGKIRVVGTENPGVSQGRL</sequence>
<evidence type="ECO:0000256" key="1">
    <source>
        <dbReference type="SAM" id="MobiDB-lite"/>
    </source>
</evidence>
<name>A0AAN9YEP5_9PEZI</name>
<feature type="compositionally biased region" description="Basic and acidic residues" evidence="1">
    <location>
        <begin position="275"/>
        <end position="287"/>
    </location>
</feature>
<feature type="compositionally biased region" description="Low complexity" evidence="1">
    <location>
        <begin position="260"/>
        <end position="274"/>
    </location>
</feature>
<feature type="region of interest" description="Disordered" evidence="1">
    <location>
        <begin position="69"/>
        <end position="95"/>
    </location>
</feature>
<organism evidence="2 3">
    <name type="scientific">Cytospora paraplurivora</name>
    <dbReference type="NCBI Taxonomy" id="2898453"/>
    <lineage>
        <taxon>Eukaryota</taxon>
        <taxon>Fungi</taxon>
        <taxon>Dikarya</taxon>
        <taxon>Ascomycota</taxon>
        <taxon>Pezizomycotina</taxon>
        <taxon>Sordariomycetes</taxon>
        <taxon>Sordariomycetidae</taxon>
        <taxon>Diaporthales</taxon>
        <taxon>Cytosporaceae</taxon>
        <taxon>Cytospora</taxon>
    </lineage>
</organism>
<feature type="compositionally biased region" description="Low complexity" evidence="1">
    <location>
        <begin position="358"/>
        <end position="367"/>
    </location>
</feature>
<feature type="compositionally biased region" description="Basic and acidic residues" evidence="1">
    <location>
        <begin position="428"/>
        <end position="439"/>
    </location>
</feature>
<gene>
    <name evidence="2" type="ORF">SLS53_006529</name>
</gene>
<feature type="region of interest" description="Disordered" evidence="1">
    <location>
        <begin position="172"/>
        <end position="197"/>
    </location>
</feature>
<accession>A0AAN9YEP5</accession>
<feature type="region of interest" description="Disordered" evidence="1">
    <location>
        <begin position="257"/>
        <end position="456"/>
    </location>
</feature>
<evidence type="ECO:0000313" key="3">
    <source>
        <dbReference type="Proteomes" id="UP001320245"/>
    </source>
</evidence>